<evidence type="ECO:0000259" key="4">
    <source>
        <dbReference type="Pfam" id="PF04151"/>
    </source>
</evidence>
<dbReference type="Proteomes" id="UP000549590">
    <property type="component" value="Unassembled WGS sequence"/>
</dbReference>
<dbReference type="InterPro" id="IPR007280">
    <property type="entry name" value="Peptidase_C_arc/bac"/>
</dbReference>
<feature type="chain" id="PRO_5042827166" evidence="3">
    <location>
        <begin position="22"/>
        <end position="805"/>
    </location>
</feature>
<evidence type="ECO:0000256" key="2">
    <source>
        <dbReference type="ARBA" id="ARBA00022837"/>
    </source>
</evidence>
<dbReference type="InterPro" id="IPR028974">
    <property type="entry name" value="TSP_type-3_rpt"/>
</dbReference>
<dbReference type="SUPFAM" id="SSF103647">
    <property type="entry name" value="TSP type-3 repeat"/>
    <property type="match status" value="1"/>
</dbReference>
<evidence type="ECO:0000259" key="5">
    <source>
        <dbReference type="Pfam" id="PF07819"/>
    </source>
</evidence>
<reference evidence="6 7" key="1">
    <citation type="submission" date="2020-04" db="EMBL/GenBank/DDBJ databases">
        <title>Genome sequencing and assembly of Pseudoalteromonas arctica.</title>
        <authorList>
            <person name="Cook G.M."/>
        </authorList>
    </citation>
    <scope>NUCLEOTIDE SEQUENCE [LARGE SCALE GENOMIC DNA]</scope>
    <source>
        <strain evidence="6 7">NEC-BIFX-2020_001</strain>
    </source>
</reference>
<dbReference type="Gene3D" id="4.10.1080.10">
    <property type="entry name" value="TSP type-3 repeat"/>
    <property type="match status" value="1"/>
</dbReference>
<comment type="caution">
    <text evidence="6">The sequence shown here is derived from an EMBL/GenBank/DDBJ whole genome shotgun (WGS) entry which is preliminary data.</text>
</comment>
<dbReference type="AlphaFoldDB" id="A0AAP6Y5Z1"/>
<accession>A0AAP6Y5Z1</accession>
<name>A0AAP6Y5Z1_9GAMM</name>
<dbReference type="GO" id="GO:0016788">
    <property type="term" value="F:hydrolase activity, acting on ester bonds"/>
    <property type="evidence" value="ECO:0007669"/>
    <property type="project" value="InterPro"/>
</dbReference>
<dbReference type="InterPro" id="IPR012908">
    <property type="entry name" value="PGAP1-ab_dom-like"/>
</dbReference>
<feature type="domain" description="Peptidase C-terminal archaeal/bacterial" evidence="4">
    <location>
        <begin position="368"/>
        <end position="433"/>
    </location>
</feature>
<evidence type="ECO:0000256" key="1">
    <source>
        <dbReference type="ARBA" id="ARBA00022729"/>
    </source>
</evidence>
<keyword evidence="1 3" id="KW-0732">Signal</keyword>
<dbReference type="EMBL" id="JABBYB010000008">
    <property type="protein sequence ID" value="NMP03880.1"/>
    <property type="molecule type" value="Genomic_DNA"/>
</dbReference>
<feature type="domain" description="GPI inositol-deacylase PGAP1-like alpha/beta" evidence="5">
    <location>
        <begin position="549"/>
        <end position="648"/>
    </location>
</feature>
<sequence length="805" mass="88786">MAVRNSLRLFFLCVSINTLIACGGGESSDSSQPIEKSPETVTQTYTITAIDGYLRSAVVWLDLNNNGRQDTDEPSAITQANGKGVLTLSSEINPEDYSLILFAEEGKTFDESLNKVINENFILASPKGEQVISPLTTLVYLKNRKTLDINSATSQISQLLNVAPQSLLEDFIIRGHAQNESVAADLVRLAIIPGSEAKLLSDINNSESVFNELNEYLVLKEKADSQIYIIRDNTGKLSGDTDLDGIADSEDSDIDGDGVLNTQDAFPYNISEWNDLDNDGIGDNSDPDIDGDNVANASDMFPFDATEWEDLDGDGIGNNSDPDIDGDGILNDEDENPYIAEYNTIKNPGELAIEQMIVGDISQGQWQYFIVEAPENRILNITLLNLSGDIDLYVEEDDFPTKFEYQCRSNLGTTQNESCAIRVHQATTYNIGILAKEGATFNLLATTENIIYKKAMLLLHGLASSPSTWDAMVNDDSFFNGQCQILTNDDNTLPVVEANSDGISCFNLEFGAFDREGIHARTGLDAKSCINALGCDGDFTSFEGLGYEVEKAVEKIVESLGEDTEIFLFGHSRGGLAARSYLQNDEAMYKSFVKGFATTGTPHQGSPLGRFYQYMNDNCIPESTYRQDNGKCEDNWEVVEMLDGTRTYFGVDFGLDYQMDLQSPSIDFLSPESSSIQYLNSDLTSLDDLVIGQLAYQGTDFGILSKDAGISGYDLYAYRALFSGDHPHPETLRYIENGQTRASFIGDGIVPAYSQKLSLLLERQGISITKEDTQTDVNILHTEETERVTDIFRLLDALYTDLEWK</sequence>
<dbReference type="Pfam" id="PF07819">
    <property type="entry name" value="PGAP1"/>
    <property type="match status" value="1"/>
</dbReference>
<dbReference type="Gene3D" id="2.60.120.380">
    <property type="match status" value="1"/>
</dbReference>
<dbReference type="PROSITE" id="PS51257">
    <property type="entry name" value="PROKAR_LIPOPROTEIN"/>
    <property type="match status" value="1"/>
</dbReference>
<evidence type="ECO:0000313" key="7">
    <source>
        <dbReference type="Proteomes" id="UP000549590"/>
    </source>
</evidence>
<dbReference type="Pfam" id="PF04151">
    <property type="entry name" value="PPC"/>
    <property type="match status" value="1"/>
</dbReference>
<evidence type="ECO:0000256" key="3">
    <source>
        <dbReference type="SAM" id="SignalP"/>
    </source>
</evidence>
<evidence type="ECO:0000313" key="6">
    <source>
        <dbReference type="EMBL" id="NMP03880.1"/>
    </source>
</evidence>
<dbReference type="GO" id="GO:0007155">
    <property type="term" value="P:cell adhesion"/>
    <property type="evidence" value="ECO:0007669"/>
    <property type="project" value="InterPro"/>
</dbReference>
<feature type="signal peptide" evidence="3">
    <location>
        <begin position="1"/>
        <end position="21"/>
    </location>
</feature>
<dbReference type="PANTHER" id="PTHR10199:SF119">
    <property type="entry name" value="RE20510P"/>
    <property type="match status" value="1"/>
</dbReference>
<dbReference type="GO" id="GO:0005509">
    <property type="term" value="F:calcium ion binding"/>
    <property type="evidence" value="ECO:0007669"/>
    <property type="project" value="InterPro"/>
</dbReference>
<proteinExistence type="predicted"/>
<keyword evidence="2" id="KW-0106">Calcium</keyword>
<dbReference type="InterPro" id="IPR029058">
    <property type="entry name" value="AB_hydrolase_fold"/>
</dbReference>
<dbReference type="Pfam" id="PF02412">
    <property type="entry name" value="TSP_3"/>
    <property type="match status" value="3"/>
</dbReference>
<dbReference type="SUPFAM" id="SSF53474">
    <property type="entry name" value="alpha/beta-Hydrolases"/>
    <property type="match status" value="1"/>
</dbReference>
<dbReference type="PANTHER" id="PTHR10199">
    <property type="entry name" value="THROMBOSPONDIN"/>
    <property type="match status" value="1"/>
</dbReference>
<dbReference type="InterPro" id="IPR003367">
    <property type="entry name" value="Thrombospondin_3-like_rpt"/>
</dbReference>
<dbReference type="Gene3D" id="3.40.50.1820">
    <property type="entry name" value="alpha/beta hydrolase"/>
    <property type="match status" value="1"/>
</dbReference>
<gene>
    <name evidence="6" type="ORF">HHE94_14330</name>
</gene>
<organism evidence="6 7">
    <name type="scientific">Pseudoalteromonas arctica</name>
    <dbReference type="NCBI Taxonomy" id="394751"/>
    <lineage>
        <taxon>Bacteria</taxon>
        <taxon>Pseudomonadati</taxon>
        <taxon>Pseudomonadota</taxon>
        <taxon>Gammaproteobacteria</taxon>
        <taxon>Alteromonadales</taxon>
        <taxon>Pseudoalteromonadaceae</taxon>
        <taxon>Pseudoalteromonas</taxon>
    </lineage>
</organism>
<protein>
    <submittedName>
        <fullName evidence="6">Peptidase</fullName>
    </submittedName>
</protein>